<evidence type="ECO:0000313" key="5">
    <source>
        <dbReference type="EMBL" id="KAE8722232.1"/>
    </source>
</evidence>
<evidence type="ECO:0000259" key="4">
    <source>
        <dbReference type="Pfam" id="PF22754"/>
    </source>
</evidence>
<dbReference type="GO" id="GO:0005634">
    <property type="term" value="C:nucleus"/>
    <property type="evidence" value="ECO:0007669"/>
    <property type="project" value="UniProtKB-SubCell"/>
</dbReference>
<organism evidence="5 6">
    <name type="scientific">Hibiscus syriacus</name>
    <name type="common">Rose of Sharon</name>
    <dbReference type="NCBI Taxonomy" id="106335"/>
    <lineage>
        <taxon>Eukaryota</taxon>
        <taxon>Viridiplantae</taxon>
        <taxon>Streptophyta</taxon>
        <taxon>Embryophyta</taxon>
        <taxon>Tracheophyta</taxon>
        <taxon>Spermatophyta</taxon>
        <taxon>Magnoliopsida</taxon>
        <taxon>eudicotyledons</taxon>
        <taxon>Gunneridae</taxon>
        <taxon>Pentapetalae</taxon>
        <taxon>rosids</taxon>
        <taxon>malvids</taxon>
        <taxon>Malvales</taxon>
        <taxon>Malvaceae</taxon>
        <taxon>Malvoideae</taxon>
        <taxon>Hibiscus</taxon>
    </lineage>
</organism>
<gene>
    <name evidence="5" type="ORF">F3Y22_tig00014304pilonHSYRG00096</name>
</gene>
<evidence type="ECO:0000313" key="6">
    <source>
        <dbReference type="Proteomes" id="UP000436088"/>
    </source>
</evidence>
<keyword evidence="3" id="KW-0539">Nucleus</keyword>
<proteinExistence type="predicted"/>
<dbReference type="PANTHER" id="PTHR46266:SF3">
    <property type="entry name" value="TRANSCRIPTION FACTOR EGL1"/>
    <property type="match status" value="1"/>
</dbReference>
<dbReference type="InterPro" id="IPR054502">
    <property type="entry name" value="bHLH-TF_ACT-like_plant"/>
</dbReference>
<reference evidence="5" key="1">
    <citation type="submission" date="2019-09" db="EMBL/GenBank/DDBJ databases">
        <title>Draft genome information of white flower Hibiscus syriacus.</title>
        <authorList>
            <person name="Kim Y.-M."/>
        </authorList>
    </citation>
    <scope>NUCLEOTIDE SEQUENCE [LARGE SCALE GENOMIC DNA]</scope>
    <source>
        <strain evidence="5">YM2019G1</strain>
    </source>
</reference>
<feature type="domain" description="Plant bHLH transcription factor ACT-like" evidence="4">
    <location>
        <begin position="89"/>
        <end position="164"/>
    </location>
</feature>
<dbReference type="EMBL" id="VEPZ02000570">
    <property type="protein sequence ID" value="KAE8722232.1"/>
    <property type="molecule type" value="Genomic_DNA"/>
</dbReference>
<comment type="caution">
    <text evidence="5">The sequence shown here is derived from an EMBL/GenBank/DDBJ whole genome shotgun (WGS) entry which is preliminary data.</text>
</comment>
<dbReference type="GO" id="GO:0003677">
    <property type="term" value="F:DNA binding"/>
    <property type="evidence" value="ECO:0007669"/>
    <property type="project" value="UniProtKB-KW"/>
</dbReference>
<dbReference type="Pfam" id="PF22754">
    <property type="entry name" value="bHLH-TF_ACT-like_plant"/>
    <property type="match status" value="1"/>
</dbReference>
<evidence type="ECO:0000256" key="1">
    <source>
        <dbReference type="ARBA" id="ARBA00004123"/>
    </source>
</evidence>
<keyword evidence="6" id="KW-1185">Reference proteome</keyword>
<sequence>MQADQVSLLDDSIEYLRDLMRRIGELESCRELTESKTRTKRTIRDHVEQTSDNYGNNKITNGKKSSYLNKREACEDIDCVASKDGSTDNLTVSMNNKDLTIEFRCRWLDGILFEIMDALSILDLDCHSVQSSTMDGILPMTINSKYKGSSVAKPRTVKQALQRVRSLTFV</sequence>
<dbReference type="AlphaFoldDB" id="A0A6A3C4U7"/>
<evidence type="ECO:0000256" key="3">
    <source>
        <dbReference type="ARBA" id="ARBA00023242"/>
    </source>
</evidence>
<accession>A0A6A3C4U7</accession>
<protein>
    <submittedName>
        <fullName evidence="5">Basic helix-loop-helix DNA-binding superfamily protein, putative isoform 6</fullName>
    </submittedName>
</protein>
<evidence type="ECO:0000256" key="2">
    <source>
        <dbReference type="ARBA" id="ARBA00023125"/>
    </source>
</evidence>
<dbReference type="PANTHER" id="PTHR46266">
    <property type="entry name" value="TRANSCRIPTION FACTOR TT8"/>
    <property type="match status" value="1"/>
</dbReference>
<dbReference type="Proteomes" id="UP000436088">
    <property type="component" value="Unassembled WGS sequence"/>
</dbReference>
<name>A0A6A3C4U7_HIBSY</name>
<keyword evidence="2 5" id="KW-0238">DNA-binding</keyword>
<dbReference type="GO" id="GO:0080090">
    <property type="term" value="P:regulation of primary metabolic process"/>
    <property type="evidence" value="ECO:0007669"/>
    <property type="project" value="UniProtKB-ARBA"/>
</dbReference>
<comment type="subcellular location">
    <subcellularLocation>
        <location evidence="1">Nucleus</location>
    </subcellularLocation>
</comment>